<reference evidence="1" key="1">
    <citation type="submission" date="2016-01" db="EMBL/GenBank/DDBJ databases">
        <title>Reference transcriptome for the parasite Schistocephalus solidus: insights into the molecular evolution of parasitism.</title>
        <authorList>
            <person name="Hebert F.O."/>
            <person name="Grambauer S."/>
            <person name="Barber I."/>
            <person name="Landry C.R."/>
            <person name="Aubin-Horth N."/>
        </authorList>
    </citation>
    <scope>NUCLEOTIDE SEQUENCE</scope>
</reference>
<gene>
    <name evidence="1" type="ORF">TR123725</name>
</gene>
<organism evidence="1">
    <name type="scientific">Schistocephalus solidus</name>
    <name type="common">Tapeworm</name>
    <dbReference type="NCBI Taxonomy" id="70667"/>
    <lineage>
        <taxon>Eukaryota</taxon>
        <taxon>Metazoa</taxon>
        <taxon>Spiralia</taxon>
        <taxon>Lophotrochozoa</taxon>
        <taxon>Platyhelminthes</taxon>
        <taxon>Cestoda</taxon>
        <taxon>Eucestoda</taxon>
        <taxon>Diphyllobothriidea</taxon>
        <taxon>Diphyllobothriidae</taxon>
        <taxon>Schistocephalus</taxon>
    </lineage>
</organism>
<dbReference type="EMBL" id="GEEE01002794">
    <property type="protein sequence ID" value="JAP60431.1"/>
    <property type="molecule type" value="Transcribed_RNA"/>
</dbReference>
<proteinExistence type="predicted"/>
<dbReference type="AlphaFoldDB" id="A0A0V0J531"/>
<name>A0A0V0J531_SCHSO</name>
<sequence length="126" mass="14196">MIANNAYLTVENVRCHNLLLVGLLVSHTWCYFCCMIHHGFLSSPCLVTSCSFYRRAVPLAAMLVRQHFGSWEGYGASTLHSSCPNHKPRGHVLLVNMTCVLMSTSNQNYGDWGVLVELFIVHVQRL</sequence>
<evidence type="ECO:0000313" key="1">
    <source>
        <dbReference type="EMBL" id="JAP60431.1"/>
    </source>
</evidence>
<accession>A0A0V0J531</accession>
<protein>
    <submittedName>
        <fullName evidence="1">Uncharacterized protein</fullName>
    </submittedName>
</protein>